<sequence length="119" mass="12606">MSLAGRGLTLSPSRVGVAKGCGSLRRACLNTGKSDGRAVAWAPPTDVSWACRILAPPSSGGEGVARCSSSNRPRSGRGSPAGRRGQECYCPIGKGRAWPRLRRLSFVCRVVLPCRPRLE</sequence>
<feature type="compositionally biased region" description="Low complexity" evidence="1">
    <location>
        <begin position="68"/>
        <end position="83"/>
    </location>
</feature>
<feature type="region of interest" description="Disordered" evidence="1">
    <location>
        <begin position="57"/>
        <end position="85"/>
    </location>
</feature>
<proteinExistence type="predicted"/>
<evidence type="ECO:0000256" key="1">
    <source>
        <dbReference type="SAM" id="MobiDB-lite"/>
    </source>
</evidence>
<reference evidence="2" key="1">
    <citation type="journal article" date="2022" name="bioRxiv">
        <title>Sequencing and chromosome-scale assembly of the giantPleurodeles waltlgenome.</title>
        <authorList>
            <person name="Brown T."/>
            <person name="Elewa A."/>
            <person name="Iarovenko S."/>
            <person name="Subramanian E."/>
            <person name="Araus A.J."/>
            <person name="Petzold A."/>
            <person name="Susuki M."/>
            <person name="Suzuki K.-i.T."/>
            <person name="Hayashi T."/>
            <person name="Toyoda A."/>
            <person name="Oliveira C."/>
            <person name="Osipova E."/>
            <person name="Leigh N.D."/>
            <person name="Simon A."/>
            <person name="Yun M.H."/>
        </authorList>
    </citation>
    <scope>NUCLEOTIDE SEQUENCE</scope>
    <source>
        <strain evidence="2">20211129_DDA</strain>
        <tissue evidence="2">Liver</tissue>
    </source>
</reference>
<comment type="caution">
    <text evidence="2">The sequence shown here is derived from an EMBL/GenBank/DDBJ whole genome shotgun (WGS) entry which is preliminary data.</text>
</comment>
<gene>
    <name evidence="2" type="ORF">NDU88_001317</name>
</gene>
<dbReference type="AlphaFoldDB" id="A0AAV7SZ64"/>
<keyword evidence="3" id="KW-1185">Reference proteome</keyword>
<dbReference type="EMBL" id="JANPWB010000007">
    <property type="protein sequence ID" value="KAJ1169424.1"/>
    <property type="molecule type" value="Genomic_DNA"/>
</dbReference>
<protein>
    <submittedName>
        <fullName evidence="2">Uncharacterized protein</fullName>
    </submittedName>
</protein>
<evidence type="ECO:0000313" key="2">
    <source>
        <dbReference type="EMBL" id="KAJ1169424.1"/>
    </source>
</evidence>
<organism evidence="2 3">
    <name type="scientific">Pleurodeles waltl</name>
    <name type="common">Iberian ribbed newt</name>
    <dbReference type="NCBI Taxonomy" id="8319"/>
    <lineage>
        <taxon>Eukaryota</taxon>
        <taxon>Metazoa</taxon>
        <taxon>Chordata</taxon>
        <taxon>Craniata</taxon>
        <taxon>Vertebrata</taxon>
        <taxon>Euteleostomi</taxon>
        <taxon>Amphibia</taxon>
        <taxon>Batrachia</taxon>
        <taxon>Caudata</taxon>
        <taxon>Salamandroidea</taxon>
        <taxon>Salamandridae</taxon>
        <taxon>Pleurodelinae</taxon>
        <taxon>Pleurodeles</taxon>
    </lineage>
</organism>
<dbReference type="Proteomes" id="UP001066276">
    <property type="component" value="Chromosome 4_1"/>
</dbReference>
<evidence type="ECO:0000313" key="3">
    <source>
        <dbReference type="Proteomes" id="UP001066276"/>
    </source>
</evidence>
<name>A0AAV7SZ64_PLEWA</name>
<accession>A0AAV7SZ64</accession>